<sequence>MMDFFKWADNKITFFRWYDIALTKLSVLAFAFLIAKLCPELLGLDWQIFLAAGMGFALPVFIKMLK</sequence>
<keyword evidence="1" id="KW-0812">Transmembrane</keyword>
<dbReference type="Proteomes" id="UP000004836">
    <property type="component" value="Unassembled WGS sequence"/>
</dbReference>
<comment type="caution">
    <text evidence="2">The sequence shown here is derived from an EMBL/GenBank/DDBJ whole genome shotgun (WGS) entry which is preliminary data.</text>
</comment>
<name>J9A5L6_9PROT</name>
<reference evidence="2 3" key="1">
    <citation type="journal article" date="2012" name="J. Bacteriol.">
        <title>Genome Sequence of Strain IMCC14465, Isolated from the East Sea, Belonging to the PS1 Clade of Alphaproteobacteria.</title>
        <authorList>
            <person name="Yang S.J."/>
            <person name="Kang I."/>
            <person name="Cho J.C."/>
        </authorList>
    </citation>
    <scope>NUCLEOTIDE SEQUENCE [LARGE SCALE GENOMIC DNA]</scope>
    <source>
        <strain evidence="2 3">IMCC14465</strain>
    </source>
</reference>
<feature type="transmembrane region" description="Helical" evidence="1">
    <location>
        <begin position="12"/>
        <end position="34"/>
    </location>
</feature>
<dbReference type="STRING" id="1220535.IMCC14465_14510"/>
<keyword evidence="1" id="KW-0472">Membrane</keyword>
<gene>
    <name evidence="2" type="ORF">IMCC14465_14510</name>
</gene>
<accession>J9A5L6</accession>
<keyword evidence="3" id="KW-1185">Reference proteome</keyword>
<evidence type="ECO:0000256" key="1">
    <source>
        <dbReference type="SAM" id="Phobius"/>
    </source>
</evidence>
<proteinExistence type="predicted"/>
<dbReference type="EMBL" id="ALYF01000003">
    <property type="protein sequence ID" value="EJW21655.1"/>
    <property type="molecule type" value="Genomic_DNA"/>
</dbReference>
<protein>
    <submittedName>
        <fullName evidence="2">Uncharacterized protein</fullName>
    </submittedName>
</protein>
<evidence type="ECO:0000313" key="2">
    <source>
        <dbReference type="EMBL" id="EJW21655.1"/>
    </source>
</evidence>
<dbReference type="AlphaFoldDB" id="J9A5L6"/>
<feature type="transmembrane region" description="Helical" evidence="1">
    <location>
        <begin position="46"/>
        <end position="65"/>
    </location>
</feature>
<organism evidence="2 3">
    <name type="scientific">alpha proteobacterium IMCC14465</name>
    <dbReference type="NCBI Taxonomy" id="1220535"/>
    <lineage>
        <taxon>Bacteria</taxon>
        <taxon>Pseudomonadati</taxon>
        <taxon>Pseudomonadota</taxon>
        <taxon>Alphaproteobacteria</taxon>
        <taxon>PS1 clade</taxon>
    </lineage>
</organism>
<evidence type="ECO:0000313" key="3">
    <source>
        <dbReference type="Proteomes" id="UP000004836"/>
    </source>
</evidence>
<keyword evidence="1" id="KW-1133">Transmembrane helix</keyword>
<dbReference type="OrthoDB" id="9964916at2"/>